<dbReference type="InterPro" id="IPR049049">
    <property type="entry name" value="Beta-AFase-like_GH127_C"/>
</dbReference>
<sequence length="661" mass="76257">MTKNIKSNAMQLEKVEVTSPFWKRYRDLVAEIVIPYQYETLSDENDVEIANDAFTDERFYDDDLKSHAIENLKIAAGLSKGKKHQGMNFQDTDVYKWLEAAAYTLEYFPDEEMQKKTDEIVDLIAQAQEEDGYLSTLFQIDMPERKFKRLDQSHELYSMGHYIEAGVAYYEVTDNHTALEIAKKMADHLYEIFGYGENQIPGYDGHPEIELALMRLWEITKDDRYLELTNFFIRERGEDPEFFDKQNVVDGIDNAFWPELKEFGTRYYFSDKPVTCQHDAHGHAVRCVYFCAGLAHLARITGEKDLQDAADRLWKNITQKQMYITGNVGQTKSGEAFTFDYDLPNDTIYGETCASVAMTFFARQMLAGEFKSEYADVIEKELFNGALSGMSLDGTHYFYVNPLEADPKSSVLDPNKKHVLTRRQAWFGTACCPANIARLVASVDRYLYEVKDDVILAHQYIANSTQFSNNIKIEQDSNLPWNGEVTFTISNPEKSQFRFAIRIPNWSKDHFEIIVNDKKVKVSDEEGIVYFNIEDAETTIELTLDMQVHIVRANRQVKENINKVALQSGPVVYCAEETDNQSKLFDYQLEVNPEFTVAYHPDLLGGVNVITTRDVTRLQNTVDDLYTFDTKPKGEKSKLTMIPYYAWANRDEGEMTVWLHE</sequence>
<dbReference type="GO" id="GO:0016787">
    <property type="term" value="F:hydrolase activity"/>
    <property type="evidence" value="ECO:0007669"/>
    <property type="project" value="UniProtKB-KW"/>
</dbReference>
<keyword evidence="4" id="KW-0378">Hydrolase</keyword>
<reference evidence="5" key="1">
    <citation type="journal article" date="2019" name="Int. J. Syst. Evol. Microbiol.">
        <title>The Global Catalogue of Microorganisms (GCM) 10K type strain sequencing project: providing services to taxonomists for standard genome sequencing and annotation.</title>
        <authorList>
            <consortium name="The Broad Institute Genomics Platform"/>
            <consortium name="The Broad Institute Genome Sequencing Center for Infectious Disease"/>
            <person name="Wu L."/>
            <person name="Ma J."/>
        </authorList>
    </citation>
    <scope>NUCLEOTIDE SEQUENCE [LARGE SCALE GENOMIC DNA]</scope>
    <source>
        <strain evidence="5">CCUG 37257</strain>
    </source>
</reference>
<dbReference type="PANTHER" id="PTHR43465">
    <property type="entry name" value="DUF1680 DOMAIN PROTEIN (AFU_ORTHOLOGUE AFUA_1G08910)"/>
    <property type="match status" value="1"/>
</dbReference>
<evidence type="ECO:0000313" key="4">
    <source>
        <dbReference type="EMBL" id="MFC4662960.1"/>
    </source>
</evidence>
<protein>
    <submittedName>
        <fullName evidence="4">Glycoside hydrolase family 127 protein</fullName>
    </submittedName>
</protein>
<dbReference type="RefSeq" id="WP_256705552.1">
    <property type="nucleotide sequence ID" value="NZ_JBHSFT010000018.1"/>
</dbReference>
<dbReference type="EMBL" id="JBHSFT010000018">
    <property type="protein sequence ID" value="MFC4662960.1"/>
    <property type="molecule type" value="Genomic_DNA"/>
</dbReference>
<dbReference type="InterPro" id="IPR008928">
    <property type="entry name" value="6-hairpin_glycosidase_sf"/>
</dbReference>
<evidence type="ECO:0000259" key="3">
    <source>
        <dbReference type="Pfam" id="PF20737"/>
    </source>
</evidence>
<dbReference type="PANTHER" id="PTHR43465:SF2">
    <property type="entry name" value="DUF1680 DOMAIN PROTEIN (AFU_ORTHOLOGUE AFUA_1G08910)"/>
    <property type="match status" value="1"/>
</dbReference>
<organism evidence="4 5">
    <name type="scientific">Oceanobacillus aidingensis</name>
    <dbReference type="NCBI Taxonomy" id="645964"/>
    <lineage>
        <taxon>Bacteria</taxon>
        <taxon>Bacillati</taxon>
        <taxon>Bacillota</taxon>
        <taxon>Bacilli</taxon>
        <taxon>Bacillales</taxon>
        <taxon>Bacillaceae</taxon>
        <taxon>Oceanobacillus</taxon>
    </lineage>
</organism>
<evidence type="ECO:0000259" key="1">
    <source>
        <dbReference type="Pfam" id="PF07944"/>
    </source>
</evidence>
<dbReference type="InterPro" id="IPR049046">
    <property type="entry name" value="Beta-AFase-like_GH127_middle"/>
</dbReference>
<feature type="domain" description="Non-reducing end beta-L-arabinofuranosidase-like GH127 C-terminal" evidence="3">
    <location>
        <begin position="548"/>
        <end position="659"/>
    </location>
</feature>
<dbReference type="InterPro" id="IPR012878">
    <property type="entry name" value="Beta-AFase-like_GH127_cat"/>
</dbReference>
<evidence type="ECO:0000259" key="2">
    <source>
        <dbReference type="Pfam" id="PF20736"/>
    </source>
</evidence>
<dbReference type="Pfam" id="PF07944">
    <property type="entry name" value="Beta-AFase-like_GH127_cat"/>
    <property type="match status" value="1"/>
</dbReference>
<gene>
    <name evidence="4" type="ORF">ACFO3P_12305</name>
</gene>
<feature type="domain" description="Non-reducing end beta-L-arabinofuranosidase-like GH127 catalytic" evidence="1">
    <location>
        <begin position="14"/>
        <end position="444"/>
    </location>
</feature>
<dbReference type="Pfam" id="PF20737">
    <property type="entry name" value="Glyco_hydro127C"/>
    <property type="match status" value="1"/>
</dbReference>
<keyword evidence="5" id="KW-1185">Reference proteome</keyword>
<name>A0ABV9JYR5_9BACI</name>
<proteinExistence type="predicted"/>
<dbReference type="SUPFAM" id="SSF48208">
    <property type="entry name" value="Six-hairpin glycosidases"/>
    <property type="match status" value="1"/>
</dbReference>
<evidence type="ECO:0000313" key="5">
    <source>
        <dbReference type="Proteomes" id="UP001595988"/>
    </source>
</evidence>
<accession>A0ABV9JYR5</accession>
<feature type="domain" description="Non-reducing end beta-L-arabinofuranosidase-like GH127 middle" evidence="2">
    <location>
        <begin position="455"/>
        <end position="546"/>
    </location>
</feature>
<comment type="caution">
    <text evidence="4">The sequence shown here is derived from an EMBL/GenBank/DDBJ whole genome shotgun (WGS) entry which is preliminary data.</text>
</comment>
<dbReference type="InterPro" id="IPR049174">
    <property type="entry name" value="Beta-AFase-like"/>
</dbReference>
<dbReference type="Proteomes" id="UP001595988">
    <property type="component" value="Unassembled WGS sequence"/>
</dbReference>
<dbReference type="Pfam" id="PF20736">
    <property type="entry name" value="Glyco_hydro127M"/>
    <property type="match status" value="1"/>
</dbReference>